<keyword evidence="1" id="KW-0472">Membrane</keyword>
<accession>A0ABD1K508</accession>
<dbReference type="InterPro" id="IPR016187">
    <property type="entry name" value="CTDL_fold"/>
</dbReference>
<name>A0ABD1K508_9TELE</name>
<keyword evidence="1" id="KW-0812">Transmembrane</keyword>
<dbReference type="AlphaFoldDB" id="A0ABD1K508"/>
<evidence type="ECO:0008006" key="4">
    <source>
        <dbReference type="Google" id="ProtNLM"/>
    </source>
</evidence>
<keyword evidence="3" id="KW-1185">Reference proteome</keyword>
<dbReference type="Proteomes" id="UP001591681">
    <property type="component" value="Unassembled WGS sequence"/>
</dbReference>
<keyword evidence="1" id="KW-1133">Transmembrane helix</keyword>
<dbReference type="SUPFAM" id="SSF56436">
    <property type="entry name" value="C-type lectin-like"/>
    <property type="match status" value="1"/>
</dbReference>
<evidence type="ECO:0000313" key="3">
    <source>
        <dbReference type="Proteomes" id="UP001591681"/>
    </source>
</evidence>
<organism evidence="2 3">
    <name type="scientific">Coilia grayii</name>
    <name type="common">Gray's grenadier anchovy</name>
    <dbReference type="NCBI Taxonomy" id="363190"/>
    <lineage>
        <taxon>Eukaryota</taxon>
        <taxon>Metazoa</taxon>
        <taxon>Chordata</taxon>
        <taxon>Craniata</taxon>
        <taxon>Vertebrata</taxon>
        <taxon>Euteleostomi</taxon>
        <taxon>Actinopterygii</taxon>
        <taxon>Neopterygii</taxon>
        <taxon>Teleostei</taxon>
        <taxon>Clupei</taxon>
        <taxon>Clupeiformes</taxon>
        <taxon>Clupeoidei</taxon>
        <taxon>Engraulidae</taxon>
        <taxon>Coilinae</taxon>
        <taxon>Coilia</taxon>
    </lineage>
</organism>
<dbReference type="EMBL" id="JBHFQA010000008">
    <property type="protein sequence ID" value="KAL2094223.1"/>
    <property type="molecule type" value="Genomic_DNA"/>
</dbReference>
<sequence length="205" mass="22904">MELAVRSSVVANTYETVGQVGHTDTQQSKTEDVYQSLQYPPTSTVNVPSETRWKGTRLLLCVLGTVVLVTLVTLLTLVAVCYTQRKEAELHSGLKSSMADREAWLLYKDIFYLLWPSHAADCDEATEFCTSRNATLAVVNQDNEDWLLKIAEGRWLCFRSDNDGSGSGTSLEEDDEDFQCRLLHDDPSDSAPYQHSSALCMRRAA</sequence>
<evidence type="ECO:0000313" key="2">
    <source>
        <dbReference type="EMBL" id="KAL2094223.1"/>
    </source>
</evidence>
<proteinExistence type="predicted"/>
<comment type="caution">
    <text evidence="2">The sequence shown here is derived from an EMBL/GenBank/DDBJ whole genome shotgun (WGS) entry which is preliminary data.</text>
</comment>
<reference evidence="2 3" key="1">
    <citation type="submission" date="2024-09" db="EMBL/GenBank/DDBJ databases">
        <title>A chromosome-level genome assembly of Gray's grenadier anchovy, Coilia grayii.</title>
        <authorList>
            <person name="Fu Z."/>
        </authorList>
    </citation>
    <scope>NUCLEOTIDE SEQUENCE [LARGE SCALE GENOMIC DNA]</scope>
    <source>
        <strain evidence="2">G4</strain>
        <tissue evidence="2">Muscle</tissue>
    </source>
</reference>
<protein>
    <recommendedName>
        <fullName evidence="4">C-type lectin domain-containing protein</fullName>
    </recommendedName>
</protein>
<feature type="transmembrane region" description="Helical" evidence="1">
    <location>
        <begin position="58"/>
        <end position="80"/>
    </location>
</feature>
<gene>
    <name evidence="2" type="ORF">ACEWY4_008942</name>
</gene>
<evidence type="ECO:0000256" key="1">
    <source>
        <dbReference type="SAM" id="Phobius"/>
    </source>
</evidence>